<feature type="transmembrane region" description="Helical" evidence="6">
    <location>
        <begin position="20"/>
        <end position="37"/>
    </location>
</feature>
<dbReference type="OrthoDB" id="141855at2157"/>
<dbReference type="GeneID" id="1441720"/>
<comment type="subcellular location">
    <subcellularLocation>
        <location evidence="1">Cell membrane</location>
        <topology evidence="1">Multi-pass membrane protein</topology>
    </subcellularLocation>
</comment>
<evidence type="ECO:0000259" key="7">
    <source>
        <dbReference type="Pfam" id="PF00482"/>
    </source>
</evidence>
<evidence type="ECO:0000313" key="9">
    <source>
        <dbReference type="Proteomes" id="UP000001017"/>
    </source>
</evidence>
<feature type="transmembrane region" description="Helical" evidence="6">
    <location>
        <begin position="488"/>
        <end position="508"/>
    </location>
</feature>
<dbReference type="Proteomes" id="UP000001017">
    <property type="component" value="Chromosome"/>
</dbReference>
<feature type="transmembrane region" description="Helical" evidence="6">
    <location>
        <begin position="44"/>
        <end position="61"/>
    </location>
</feature>
<dbReference type="DNASU" id="1441720"/>
<evidence type="ECO:0000256" key="2">
    <source>
        <dbReference type="ARBA" id="ARBA00022475"/>
    </source>
</evidence>
<dbReference type="PANTHER" id="PTHR35402:SF2">
    <property type="entry name" value="FLAGELLA ACCESSORY PROTEIN J"/>
    <property type="match status" value="1"/>
</dbReference>
<feature type="transmembrane region" description="Helical" evidence="6">
    <location>
        <begin position="81"/>
        <end position="102"/>
    </location>
</feature>
<keyword evidence="5 6" id="KW-0472">Membrane</keyword>
<keyword evidence="2" id="KW-1003">Cell membrane</keyword>
<name>Q97B45_THEVO</name>
<dbReference type="KEGG" id="tvo:TVG0604568"/>
<gene>
    <name evidence="8" type="ORF">TVG0604568</name>
</gene>
<dbReference type="NCBIfam" id="NF004704">
    <property type="entry name" value="PRK06041.1-2"/>
    <property type="match status" value="1"/>
</dbReference>
<dbReference type="GO" id="GO:0005886">
    <property type="term" value="C:plasma membrane"/>
    <property type="evidence" value="ECO:0007669"/>
    <property type="project" value="UniProtKB-SubCell"/>
</dbReference>
<dbReference type="InterPro" id="IPR056569">
    <property type="entry name" value="ArlJ-like"/>
</dbReference>
<dbReference type="eggNOG" id="arCOG01809">
    <property type="taxonomic scope" value="Archaea"/>
</dbReference>
<keyword evidence="3 6" id="KW-0812">Transmembrane</keyword>
<dbReference type="PhylomeDB" id="Q97B45"/>
<sequence>MDTKTKRGFWIGINYSKTNLSLITASAILSIAFYLIYYNTKKTVAAVLFLALAIGAAFFFIKPIVDRDNKKNDINSNIPFFITAFSSLVTSDANIIDVLILLSKKEKLGYLRVEIEKILNLVKNWGMGLAEAINFVAKKTPSDLFSDFLTRFSHAIDSGQDLEEFTRSEVFSTMNSFETAYVSALYSFDLYRDIYVSLLLSFAFLITFIMIMPILIPINVFSVLMLSLIMVALGEFMLVYGISIVLPKDPLWHRTGIKTDTDIKMRNLFLISGTFSMMIFIVIDVMKIMFRIPFYFSFALIVTPLAYPSYVGTKMEREVQKKDEMYGSFIRSLSGSASARGNLLIDALKAIVMHDFGILSKDVNKLYRRLLYRINSLKAWKMFSADTGSHLIEIYSETYAESIDLGADALKSGMVISENFEKIVGLRKRKHSSVTSFVGIMYGITAGLAFSLAISYGILKIIDGIFSSFNLSSLGMTGIFLSPPSSSIFLIEIFLLIILFVHSFIGGISLKVSDGGRIINGLHHTVLMIWIVSFVVYGTMYITTILLGSTVS</sequence>
<evidence type="ECO:0000256" key="5">
    <source>
        <dbReference type="ARBA" id="ARBA00023136"/>
    </source>
</evidence>
<dbReference type="PaxDb" id="273116-14324829"/>
<dbReference type="InterPro" id="IPR018076">
    <property type="entry name" value="T2SS_GspF_dom"/>
</dbReference>
<reference evidence="8 9" key="2">
    <citation type="journal article" date="2000" name="Proc. Natl. Acad. Sci. U.S.A.">
        <title>Archaeal adaptation to higher temperatures revealed by genomic sequence of Thermoplasma volcanium.</title>
        <authorList>
            <person name="Kawashima T."/>
            <person name="Amano N."/>
            <person name="Koike H."/>
            <person name="Makino S."/>
            <person name="Higuchi S."/>
            <person name="Kawashima-Ohya Y."/>
            <person name="Watanabe K."/>
            <person name="Yamazaki M."/>
            <person name="Kanehori K."/>
            <person name="Kawamoto T."/>
            <person name="Nunoshiba T."/>
            <person name="Yamamoto Y."/>
            <person name="Aramaki H."/>
            <person name="Makino K."/>
            <person name="Suzuki M."/>
        </authorList>
    </citation>
    <scope>NUCLEOTIDE SEQUENCE [LARGE SCALE GENOMIC DNA]</scope>
    <source>
        <strain evidence="9">ATCC 51530 / DSM 4299 / JCM 9571 / NBRC 15438 / GSS1</strain>
    </source>
</reference>
<feature type="transmembrane region" description="Helical" evidence="6">
    <location>
        <begin position="194"/>
        <end position="216"/>
    </location>
</feature>
<accession>Q97B45</accession>
<feature type="transmembrane region" description="Helical" evidence="6">
    <location>
        <begin position="292"/>
        <end position="312"/>
    </location>
</feature>
<evidence type="ECO:0000256" key="4">
    <source>
        <dbReference type="ARBA" id="ARBA00022989"/>
    </source>
</evidence>
<evidence type="ECO:0000313" key="8">
    <source>
        <dbReference type="EMBL" id="BAB59756.1"/>
    </source>
</evidence>
<evidence type="ECO:0000256" key="6">
    <source>
        <dbReference type="SAM" id="Phobius"/>
    </source>
</evidence>
<feature type="transmembrane region" description="Helical" evidence="6">
    <location>
        <begin position="267"/>
        <end position="286"/>
    </location>
</feature>
<dbReference type="RefSeq" id="WP_010916872.1">
    <property type="nucleotide sequence ID" value="NC_002689.2"/>
</dbReference>
<dbReference type="Pfam" id="PF00482">
    <property type="entry name" value="T2SSF"/>
    <property type="match status" value="1"/>
</dbReference>
<dbReference type="HOGENOM" id="CLU_479528_0_0_2"/>
<keyword evidence="9" id="KW-1185">Reference proteome</keyword>
<proteinExistence type="predicted"/>
<feature type="transmembrane region" description="Helical" evidence="6">
    <location>
        <begin position="528"/>
        <end position="548"/>
    </location>
</feature>
<evidence type="ECO:0000256" key="3">
    <source>
        <dbReference type="ARBA" id="ARBA00022692"/>
    </source>
</evidence>
<feature type="transmembrane region" description="Helical" evidence="6">
    <location>
        <begin position="222"/>
        <end position="246"/>
    </location>
</feature>
<feature type="transmembrane region" description="Helical" evidence="6">
    <location>
        <begin position="437"/>
        <end position="458"/>
    </location>
</feature>
<feature type="domain" description="Type II secretion system protein GspF" evidence="7">
    <location>
        <begin position="81"/>
        <end position="208"/>
    </location>
</feature>
<dbReference type="STRING" id="273116.gene:9381402"/>
<reference evidence="8 9" key="1">
    <citation type="journal article" date="1999" name="Proc. Jpn. Acad.">
        <title>Determination of the complete genomic DNA sequence of Thermoplasma volvanium GSS1.</title>
        <authorList>
            <person name="Kawashima T."/>
            <person name="Yamamoto Y."/>
            <person name="Aramaki H."/>
            <person name="Nunoshiba T."/>
            <person name="Kawamoto T."/>
            <person name="Watanabe K."/>
            <person name="Yamazaki M."/>
            <person name="Kanehori K."/>
            <person name="Amano N."/>
            <person name="Ohya Y."/>
            <person name="Makino K."/>
            <person name="Suzuki M."/>
        </authorList>
    </citation>
    <scope>NUCLEOTIDE SEQUENCE [LARGE SCALE GENOMIC DNA]</scope>
    <source>
        <strain evidence="9">ATCC 51530 / DSM 4299 / JCM 9571 / NBRC 15438 / GSS1</strain>
    </source>
</reference>
<dbReference type="PANTHER" id="PTHR35402">
    <property type="entry name" value="INTEGRAL MEMBRANE PROTEIN-RELATED"/>
    <property type="match status" value="1"/>
</dbReference>
<dbReference type="AlphaFoldDB" id="Q97B45"/>
<dbReference type="EMBL" id="BA000011">
    <property type="protein sequence ID" value="BAB59756.1"/>
    <property type="molecule type" value="Genomic_DNA"/>
</dbReference>
<organism evidence="8 9">
    <name type="scientific">Thermoplasma volcanium (strain ATCC 51530 / DSM 4299 / JCM 9571 / NBRC 15438 / GSS1)</name>
    <dbReference type="NCBI Taxonomy" id="273116"/>
    <lineage>
        <taxon>Archaea</taxon>
        <taxon>Methanobacteriati</taxon>
        <taxon>Thermoplasmatota</taxon>
        <taxon>Thermoplasmata</taxon>
        <taxon>Thermoplasmatales</taxon>
        <taxon>Thermoplasmataceae</taxon>
        <taxon>Thermoplasma</taxon>
    </lineage>
</organism>
<keyword evidence="4 6" id="KW-1133">Transmembrane helix</keyword>
<evidence type="ECO:0000256" key="1">
    <source>
        <dbReference type="ARBA" id="ARBA00004651"/>
    </source>
</evidence>
<protein>
    <recommendedName>
        <fullName evidence="7">Type II secretion system protein GspF domain-containing protein</fullName>
    </recommendedName>
</protein>